<organism evidence="1 2">
    <name type="scientific">Rickettsia rickettsii (strain Iowa)</name>
    <dbReference type="NCBI Taxonomy" id="452659"/>
    <lineage>
        <taxon>Bacteria</taxon>
        <taxon>Pseudomonadati</taxon>
        <taxon>Pseudomonadota</taxon>
        <taxon>Alphaproteobacteria</taxon>
        <taxon>Rickettsiales</taxon>
        <taxon>Rickettsiaceae</taxon>
        <taxon>Rickettsieae</taxon>
        <taxon>Rickettsia</taxon>
        <taxon>spotted fever group</taxon>
    </lineage>
</organism>
<dbReference type="HOGENOM" id="CLU_2864997_0_0_5"/>
<dbReference type="EMBL" id="CP000766">
    <property type="protein sequence ID" value="ABY72066.1"/>
    <property type="molecule type" value="Genomic_DNA"/>
</dbReference>
<sequence length="64" mass="7483">MTPNTFFYPRNNTFPWSIELGDSKKLVNTHSHLFKANKGEFRISAYSKLVFIILSNYNQLSINK</sequence>
<keyword evidence="2" id="KW-1185">Reference proteome</keyword>
<protein>
    <submittedName>
        <fullName evidence="1">Uncharacterized protein</fullName>
    </submittedName>
</protein>
<gene>
    <name evidence="1" type="ordered locus">RrIowa_0147</name>
</gene>
<reference evidence="1 2" key="1">
    <citation type="journal article" date="2008" name="Infect. Immun.">
        <title>Genomic comparison of virulent Rickettsia rickettsii Sheila Smith and avirulent Rickettsia rickettsii Iowa.</title>
        <authorList>
            <person name="Ellison D.W."/>
            <person name="Clark T.R."/>
            <person name="Sturdevant D.E."/>
            <person name="Virtaneva K."/>
            <person name="Porcella S.F."/>
            <person name="Hackstadt T."/>
        </authorList>
    </citation>
    <scope>NUCLEOTIDE SEQUENCE [LARGE SCALE GENOMIC DNA]</scope>
    <source>
        <strain evidence="1 2">Iowa</strain>
    </source>
</reference>
<dbReference type="Proteomes" id="UP000000796">
    <property type="component" value="Chromosome"/>
</dbReference>
<dbReference type="AlphaFoldDB" id="B0BW40"/>
<evidence type="ECO:0000313" key="2">
    <source>
        <dbReference type="Proteomes" id="UP000000796"/>
    </source>
</evidence>
<accession>B0BW40</accession>
<proteinExistence type="predicted"/>
<name>B0BW40_RICRO</name>
<evidence type="ECO:0000313" key="1">
    <source>
        <dbReference type="EMBL" id="ABY72066.1"/>
    </source>
</evidence>
<reference evidence="1 2" key="2">
    <citation type="journal article" date="2015" name="Infect. Immun.">
        <title>Comparative genome sequencing of Rickettsia rickettsii strains that differ in virulence.</title>
        <authorList>
            <person name="Clark T.R."/>
            <person name="Noriea N.F."/>
            <person name="Bublitz D.C."/>
            <person name="Ellison D.W."/>
            <person name="Martens C."/>
            <person name="Lutter E.I."/>
            <person name="Hackstadt T."/>
        </authorList>
    </citation>
    <scope>NUCLEOTIDE SEQUENCE [LARGE SCALE GENOMIC DNA]</scope>
    <source>
        <strain evidence="1 2">Iowa</strain>
    </source>
</reference>
<dbReference type="KEGG" id="rrj:RrIowa_0147"/>